<reference evidence="11" key="1">
    <citation type="submission" date="2014-11" db="EMBL/GenBank/DDBJ databases">
        <authorList>
            <person name="Otto D Thomas"/>
            <person name="Naeem Raeece"/>
        </authorList>
    </citation>
    <scope>NUCLEOTIDE SEQUENCE</scope>
</reference>
<evidence type="ECO:0000256" key="6">
    <source>
        <dbReference type="ARBA" id="ARBA00022833"/>
    </source>
</evidence>
<gene>
    <name evidence="11" type="ORF">Cvel_6139</name>
</gene>
<dbReference type="InterPro" id="IPR013083">
    <property type="entry name" value="Znf_RING/FYVE/PHD"/>
</dbReference>
<evidence type="ECO:0000259" key="10">
    <source>
        <dbReference type="PROSITE" id="PS50145"/>
    </source>
</evidence>
<protein>
    <recommendedName>
        <fullName evidence="12">RING-type domain-containing protein</fullName>
    </recommendedName>
</protein>
<dbReference type="InterPro" id="IPR002083">
    <property type="entry name" value="MATH/TRAF_dom"/>
</dbReference>
<keyword evidence="2" id="KW-0963">Cytoplasm</keyword>
<organism evidence="11">
    <name type="scientific">Chromera velia CCMP2878</name>
    <dbReference type="NCBI Taxonomy" id="1169474"/>
    <lineage>
        <taxon>Eukaryota</taxon>
        <taxon>Sar</taxon>
        <taxon>Alveolata</taxon>
        <taxon>Colpodellida</taxon>
        <taxon>Chromeraceae</taxon>
        <taxon>Chromera</taxon>
    </lineage>
</organism>
<dbReference type="SUPFAM" id="SSF49599">
    <property type="entry name" value="TRAF domain-like"/>
    <property type="match status" value="3"/>
</dbReference>
<keyword evidence="8" id="KW-0175">Coiled coil</keyword>
<feature type="coiled-coil region" evidence="8">
    <location>
        <begin position="275"/>
        <end position="302"/>
    </location>
</feature>
<evidence type="ECO:0000256" key="1">
    <source>
        <dbReference type="ARBA" id="ARBA00004496"/>
    </source>
</evidence>
<dbReference type="PhylomeDB" id="A0A0G4HB03"/>
<dbReference type="CDD" id="cd00121">
    <property type="entry name" value="MATH"/>
    <property type="match status" value="1"/>
</dbReference>
<dbReference type="EMBL" id="CDMZ01002179">
    <property type="protein sequence ID" value="CEM41135.1"/>
    <property type="molecule type" value="Genomic_DNA"/>
</dbReference>
<evidence type="ECO:0000256" key="5">
    <source>
        <dbReference type="ARBA" id="ARBA00022771"/>
    </source>
</evidence>
<name>A0A0G4HB03_9ALVE</name>
<dbReference type="InterPro" id="IPR001293">
    <property type="entry name" value="Znf_TRAF"/>
</dbReference>
<evidence type="ECO:0000256" key="2">
    <source>
        <dbReference type="ARBA" id="ARBA00022490"/>
    </source>
</evidence>
<accession>A0A0G4HB03</accession>
<dbReference type="Pfam" id="PF02176">
    <property type="entry name" value="zf-TRAF"/>
    <property type="match status" value="1"/>
</dbReference>
<dbReference type="Gene3D" id="2.60.210.10">
    <property type="entry name" value="Apoptosis, Tumor Necrosis Factor Receptor Associated Protein 2, Chain A"/>
    <property type="match status" value="1"/>
</dbReference>
<sequence>MAEECSVKNLRASLAVEQDVARELFCPLCFSFSTDPKTVNCPAAHMFCSDCISSVHDNRGPCPCCRQPFTELRDVPLVMKNMIANVKWHCTNKQKGCSFTGTHADLQQHIQQKCSKQEVPCDFTACTDTMMRSKLPAHQKKCPRCPAECEHCKDKVPFVESSDHLKTCPSFPVDCPKSCGIQTTRKQLEGHLKDECPEAKTSCPIPKCGKSLKRKEMDAHLNDTDPAISAKHLKLMLKEMDAAKQRDAQEKEKLSVAVARGDELYAELSAVKGEQEQIAAEKARLTAENTQKNEEIRKLNANGRHRHGTALQSPSFNFQNSEFKLYLYPNGSESAPPNYASVYLYKYNSTYTGEPSVTFRLLGLRNGEWTEVRSETLNLDFATVGFGSKKGCRCFCRPHELTSEASRSSEGSLRLEVCLRSSQRSVFLVGGAGQRY</sequence>
<dbReference type="PROSITE" id="PS50089">
    <property type="entry name" value="ZF_RING_2"/>
    <property type="match status" value="1"/>
</dbReference>
<evidence type="ECO:0000259" key="9">
    <source>
        <dbReference type="PROSITE" id="PS50089"/>
    </source>
</evidence>
<dbReference type="PANTHER" id="PTHR10131:SF94">
    <property type="entry name" value="TNF RECEPTOR-ASSOCIATED FACTOR 4"/>
    <property type="match status" value="1"/>
</dbReference>
<dbReference type="PANTHER" id="PTHR10131">
    <property type="entry name" value="TNF RECEPTOR ASSOCIATED FACTOR"/>
    <property type="match status" value="1"/>
</dbReference>
<dbReference type="GO" id="GO:0008270">
    <property type="term" value="F:zinc ion binding"/>
    <property type="evidence" value="ECO:0007669"/>
    <property type="project" value="UniProtKB-KW"/>
</dbReference>
<proteinExistence type="predicted"/>
<evidence type="ECO:0008006" key="12">
    <source>
        <dbReference type="Google" id="ProtNLM"/>
    </source>
</evidence>
<dbReference type="SUPFAM" id="SSF57850">
    <property type="entry name" value="RING/U-box"/>
    <property type="match status" value="1"/>
</dbReference>
<dbReference type="PROSITE" id="PS50145">
    <property type="entry name" value="ZF_TRAF"/>
    <property type="match status" value="2"/>
</dbReference>
<feature type="zinc finger region" description="TRAF-type" evidence="7">
    <location>
        <begin position="109"/>
        <end position="157"/>
    </location>
</feature>
<feature type="zinc finger region" description="TRAF-type" evidence="7">
    <location>
        <begin position="164"/>
        <end position="217"/>
    </location>
</feature>
<keyword evidence="6 7" id="KW-0862">Zinc</keyword>
<evidence type="ECO:0000256" key="4">
    <source>
        <dbReference type="ARBA" id="ARBA00022737"/>
    </source>
</evidence>
<dbReference type="InterPro" id="IPR008974">
    <property type="entry name" value="TRAF-like"/>
</dbReference>
<feature type="domain" description="TRAF-type" evidence="10">
    <location>
        <begin position="109"/>
        <end position="157"/>
    </location>
</feature>
<evidence type="ECO:0000256" key="8">
    <source>
        <dbReference type="SAM" id="Coils"/>
    </source>
</evidence>
<feature type="domain" description="TRAF-type" evidence="10">
    <location>
        <begin position="164"/>
        <end position="217"/>
    </location>
</feature>
<keyword evidence="4" id="KW-0677">Repeat</keyword>
<comment type="subcellular location">
    <subcellularLocation>
        <location evidence="1">Cytoplasm</location>
    </subcellularLocation>
</comment>
<dbReference type="GO" id="GO:0005737">
    <property type="term" value="C:cytoplasm"/>
    <property type="evidence" value="ECO:0007669"/>
    <property type="project" value="UniProtKB-SubCell"/>
</dbReference>
<evidence type="ECO:0000256" key="3">
    <source>
        <dbReference type="ARBA" id="ARBA00022723"/>
    </source>
</evidence>
<keyword evidence="5 7" id="KW-0863">Zinc-finger</keyword>
<dbReference type="Gene3D" id="3.30.40.10">
    <property type="entry name" value="Zinc/RING finger domain, C3HC4 (zinc finger)"/>
    <property type="match status" value="3"/>
</dbReference>
<dbReference type="VEuPathDB" id="CryptoDB:Cvel_6139"/>
<keyword evidence="3 7" id="KW-0479">Metal-binding</keyword>
<evidence type="ECO:0000313" key="11">
    <source>
        <dbReference type="EMBL" id="CEM41135.1"/>
    </source>
</evidence>
<feature type="domain" description="RING-type" evidence="9">
    <location>
        <begin position="26"/>
        <end position="66"/>
    </location>
</feature>
<dbReference type="InterPro" id="IPR001841">
    <property type="entry name" value="Znf_RING"/>
</dbReference>
<dbReference type="AlphaFoldDB" id="A0A0G4HB03"/>
<evidence type="ECO:0000256" key="7">
    <source>
        <dbReference type="PROSITE-ProRule" id="PRU00207"/>
    </source>
</evidence>